<dbReference type="Pfam" id="PF13699">
    <property type="entry name" value="eCIS_core"/>
    <property type="match status" value="1"/>
</dbReference>
<evidence type="ECO:0000313" key="5">
    <source>
        <dbReference type="Proteomes" id="UP000599179"/>
    </source>
</evidence>
<dbReference type="Proteomes" id="UP000599179">
    <property type="component" value="Unassembled WGS sequence"/>
</dbReference>
<feature type="domain" description="eCIS core" evidence="3">
    <location>
        <begin position="67"/>
        <end position="132"/>
    </location>
</feature>
<name>A0ABQ1SKN9_9FLAO</name>
<evidence type="ECO:0000256" key="1">
    <source>
        <dbReference type="SAM" id="Coils"/>
    </source>
</evidence>
<feature type="region of interest" description="Disordered" evidence="2">
    <location>
        <begin position="1"/>
        <end position="38"/>
    </location>
</feature>
<feature type="coiled-coil region" evidence="1">
    <location>
        <begin position="1258"/>
        <end position="1285"/>
    </location>
</feature>
<evidence type="ECO:0000259" key="3">
    <source>
        <dbReference type="Pfam" id="PF13699"/>
    </source>
</evidence>
<proteinExistence type="predicted"/>
<protein>
    <recommendedName>
        <fullName evidence="3">eCIS core domain-containing protein</fullName>
    </recommendedName>
</protein>
<gene>
    <name evidence="4" type="ORF">GCM10010832_21480</name>
</gene>
<keyword evidence="1" id="KW-0175">Coiled coil</keyword>
<keyword evidence="5" id="KW-1185">Reference proteome</keyword>
<evidence type="ECO:0000313" key="4">
    <source>
        <dbReference type="EMBL" id="GGE41155.1"/>
    </source>
</evidence>
<accession>A0ABQ1SKN9</accession>
<organism evidence="4 5">
    <name type="scientific">Psychroflexus planctonicus</name>
    <dbReference type="NCBI Taxonomy" id="1526575"/>
    <lineage>
        <taxon>Bacteria</taxon>
        <taxon>Pseudomonadati</taxon>
        <taxon>Bacteroidota</taxon>
        <taxon>Flavobacteriia</taxon>
        <taxon>Flavobacteriales</taxon>
        <taxon>Flavobacteriaceae</taxon>
        <taxon>Psychroflexus</taxon>
    </lineage>
</organism>
<sequence>MDASFKQSKDNSKSFGGTIQKKDNNSQQSELVNKRSDNTNLIQLQQKADDFVDQEANKHVEGNSTGLPDNLKSGIENLSGYSMDDVNVHYNSNKPDQLQAHAFAQGTDIHLASGQEKHLPHEAWHVIQQRQGRVQPTTEVQGMPINDNNSLEQEADIMGAKAAQLGGQEAIPLANLSLNQGGNVQRKVIQRQADSSVLEEKKAKVKAIFEARIRPQLFILEGQNSWFNRTRNTTFNQLLNATANYNAAEADKKEKALEQVRNLGEKWLDRHKEIKSADEQIKHKSITALLNFINEYRQDDAAAAKDEFMKPQAVDTTPDDAGEKIESTSTFMEKAREVVTGNDTIYTDIIKHYTTYQNDYVKVSSESSSTGLKMLAEVALKSQEVLDKIKEWHGKHSVDGFLASAVEHVFLDYERKRAILSQIQQHLNVFSFSVDLSDQVTVRGANISTTVLSKELTGLGIQIALPNGQVYEEKNFGMTVEDGDTKFNYNFKHAIELNNEVKLDDSNVILEKELGKIVNIRGEGNVAFIGQPAHTENGSFTDPFTEVALTKDNTWSLPTKEFSYEATVDGDLHFSSSTVSITEGSAAAAEADLDLTIKDKVPNAKGKVSKVKMSKAGFGWKKSALNISGGFLVNKLVELAEIEVHQEGMHTGYKRTVTSGNVNLSLNKGPVAASISDGEVSLSKSVTNSDWSLSTFALDFGFDYENLFSSSVERAIYSDSDKKLSLKSLTVTLKSDVLPGLENTSAELEGLVIQDKGSAVETDFEKITIRKPASTFKPNDGISYKTPAAISLTKLAKGKYKLDIGDSALDIKAGNWLDADATASAEFTFDAGQKVANSSLITVKTATITLGSALNAHLKGLKGTVDNLTIASSFKGSGDDPTNDIDWGKITVTNPQDGAVSFGGPISVMPPKKAEILSPKQKYKTTLTGATGTANIPGMQATGAVNFSFDSTGKVSLEDGSKLSVDGKTGKIPPKIPGWPVSLTVPFPMGGLPFEASVRFEAGGGVALNYNLSFAYEKKEVPSLALKGTMGADGEIFANVTISAGVGSTIALYAGVYAETGAKAVVKGNATLNGRFLQNEKSFTAEELTAVAEMKGNLTASLKFGAEARALYFFRKKLYEFEAANWNIGEASKTLTYSLMGEDDGKKYSLNEGSGVLSPNGENLKLPDANATKENKEGQALDEISRNLTGYTPIDSAKAEIAAIIDGENGSLRKTSPDAIEIMASSIIEVGKSISTDVAKNDSWKITRAFNISDSKERHEKVEQVKKLTKDLEQEANKLASYIENGNLPAIIKFDKLLSDLAKYL</sequence>
<evidence type="ECO:0000256" key="2">
    <source>
        <dbReference type="SAM" id="MobiDB-lite"/>
    </source>
</evidence>
<dbReference type="EMBL" id="BMGM01000009">
    <property type="protein sequence ID" value="GGE41155.1"/>
    <property type="molecule type" value="Genomic_DNA"/>
</dbReference>
<reference evidence="5" key="1">
    <citation type="journal article" date="2019" name="Int. J. Syst. Evol. Microbiol.">
        <title>The Global Catalogue of Microorganisms (GCM) 10K type strain sequencing project: providing services to taxonomists for standard genome sequencing and annotation.</title>
        <authorList>
            <consortium name="The Broad Institute Genomics Platform"/>
            <consortium name="The Broad Institute Genome Sequencing Center for Infectious Disease"/>
            <person name="Wu L."/>
            <person name="Ma J."/>
        </authorList>
    </citation>
    <scope>NUCLEOTIDE SEQUENCE [LARGE SCALE GENOMIC DNA]</scope>
    <source>
        <strain evidence="5">CGMCC 1.12931</strain>
    </source>
</reference>
<comment type="caution">
    <text evidence="4">The sequence shown here is derived from an EMBL/GenBank/DDBJ whole genome shotgun (WGS) entry which is preliminary data.</text>
</comment>
<dbReference type="InterPro" id="IPR025295">
    <property type="entry name" value="eCIS_core_dom"/>
</dbReference>
<dbReference type="RefSeq" id="WP_188459127.1">
    <property type="nucleotide sequence ID" value="NZ_BMGM01000009.1"/>
</dbReference>